<dbReference type="Gene3D" id="3.40.190.10">
    <property type="entry name" value="Periplasmic binding protein-like II"/>
    <property type="match status" value="1"/>
</dbReference>
<evidence type="ECO:0000313" key="3">
    <source>
        <dbReference type="Proteomes" id="UP000473887"/>
    </source>
</evidence>
<dbReference type="EMBL" id="SGKC01000022">
    <property type="protein sequence ID" value="NEZ92616.1"/>
    <property type="molecule type" value="Genomic_DNA"/>
</dbReference>
<gene>
    <name evidence="1" type="ORF">EXM69_11840</name>
    <name evidence="2" type="ORF">JQS73_06900</name>
</gene>
<proteinExistence type="predicted"/>
<accession>A0A0A2HEN8</accession>
<dbReference type="RefSeq" id="WP_003361228.1">
    <property type="nucleotide sequence ID" value="NZ_CP013707.1"/>
</dbReference>
<reference evidence="2" key="3">
    <citation type="submission" date="2021-02" db="EMBL/GenBank/DDBJ databases">
        <authorList>
            <person name="Dover N."/>
            <person name="Barash J.R."/>
            <person name="Bell J.M."/>
            <person name="Sylvester M.D."/>
            <person name="Arnon S."/>
        </authorList>
    </citation>
    <scope>NUCLEOTIDE SEQUENCE</scope>
    <source>
        <strain evidence="2">IBCA10-7060</strain>
    </source>
</reference>
<evidence type="ECO:0000313" key="2">
    <source>
        <dbReference type="EMBL" id="QRI54818.1"/>
    </source>
</evidence>
<dbReference type="Proteomes" id="UP000663464">
    <property type="component" value="Chromosome"/>
</dbReference>
<organism evidence="1 3">
    <name type="scientific">Clostridium botulinum</name>
    <dbReference type="NCBI Taxonomy" id="1491"/>
    <lineage>
        <taxon>Bacteria</taxon>
        <taxon>Bacillati</taxon>
        <taxon>Bacillota</taxon>
        <taxon>Clostridia</taxon>
        <taxon>Eubacteriales</taxon>
        <taxon>Clostridiaceae</taxon>
        <taxon>Clostridium</taxon>
    </lineage>
</organism>
<sequence length="96" mass="11146">MKDIIKVLAVNDPAVYAYTKESSVGITKKWEENNEEENKRNPWYKTNYEMLKRAKRVPALVEWMDISDNLYSSVHKAFTGAISPKEALVNCCIYKK</sequence>
<protein>
    <submittedName>
        <fullName evidence="1">Uncharacterized protein</fullName>
    </submittedName>
</protein>
<evidence type="ECO:0000313" key="1">
    <source>
        <dbReference type="EMBL" id="NEZ92616.1"/>
    </source>
</evidence>
<dbReference type="SUPFAM" id="SSF53850">
    <property type="entry name" value="Periplasmic binding protein-like II"/>
    <property type="match status" value="1"/>
</dbReference>
<dbReference type="AlphaFoldDB" id="A0A0A2HEN8"/>
<reference evidence="1 3" key="2">
    <citation type="submission" date="2019-02" db="EMBL/GenBank/DDBJ databases">
        <title>Genome sequencing of Clostridium botulinum clinical isolates.</title>
        <authorList>
            <person name="Brunt J."/>
            <person name="Van Vliet A.H.M."/>
            <person name="Stringer S.C."/>
            <person name="Grant K.A."/>
            <person name="Carter A.C."/>
            <person name="Peck M.W."/>
        </authorList>
    </citation>
    <scope>NUCLEOTIDE SEQUENCE [LARGE SCALE GENOMIC DNA]</scope>
    <source>
        <strain evidence="1 3">H142660711</strain>
    </source>
</reference>
<evidence type="ECO:0000313" key="4">
    <source>
        <dbReference type="Proteomes" id="UP000663464"/>
    </source>
</evidence>
<reference evidence="2 4" key="1">
    <citation type="journal article" date="2014" name="J. Infect. Dis.">
        <title>Molecular characterization of a novel botulinum neurotoxin type H gene.</title>
        <authorList>
            <person name="Dover N."/>
            <person name="Barash J.R."/>
            <person name="Hill K.K."/>
            <person name="Xie G."/>
            <person name="Arnon S.S."/>
        </authorList>
    </citation>
    <scope>NUCLEOTIDE SEQUENCE [LARGE SCALE GENOMIC DNA]</scope>
    <source>
        <strain evidence="2 4">IBCA10-7060</strain>
    </source>
</reference>
<dbReference type="Proteomes" id="UP000473887">
    <property type="component" value="Unassembled WGS sequence"/>
</dbReference>
<name>A0A0A2HEN8_CLOBO</name>
<dbReference type="EMBL" id="CP069280">
    <property type="protein sequence ID" value="QRI54818.1"/>
    <property type="molecule type" value="Genomic_DNA"/>
</dbReference>